<organism evidence="2 3">
    <name type="scientific">Lactuca saligna</name>
    <name type="common">Willowleaf lettuce</name>
    <dbReference type="NCBI Taxonomy" id="75948"/>
    <lineage>
        <taxon>Eukaryota</taxon>
        <taxon>Viridiplantae</taxon>
        <taxon>Streptophyta</taxon>
        <taxon>Embryophyta</taxon>
        <taxon>Tracheophyta</taxon>
        <taxon>Spermatophyta</taxon>
        <taxon>Magnoliopsida</taxon>
        <taxon>eudicotyledons</taxon>
        <taxon>Gunneridae</taxon>
        <taxon>Pentapetalae</taxon>
        <taxon>asterids</taxon>
        <taxon>campanulids</taxon>
        <taxon>Asterales</taxon>
        <taxon>Asteraceae</taxon>
        <taxon>Cichorioideae</taxon>
        <taxon>Cichorieae</taxon>
        <taxon>Lactucinae</taxon>
        <taxon>Lactuca</taxon>
    </lineage>
</organism>
<dbReference type="EMBL" id="OX465084">
    <property type="protein sequence ID" value="CAI9300003.1"/>
    <property type="molecule type" value="Genomic_DNA"/>
</dbReference>
<name>A0AA35ZX69_LACSI</name>
<evidence type="ECO:0000313" key="3">
    <source>
        <dbReference type="Proteomes" id="UP001177003"/>
    </source>
</evidence>
<reference evidence="2" key="1">
    <citation type="submission" date="2023-04" db="EMBL/GenBank/DDBJ databases">
        <authorList>
            <person name="Vijverberg K."/>
            <person name="Xiong W."/>
            <person name="Schranz E."/>
        </authorList>
    </citation>
    <scope>NUCLEOTIDE SEQUENCE</scope>
</reference>
<dbReference type="Proteomes" id="UP001177003">
    <property type="component" value="Chromosome 8"/>
</dbReference>
<gene>
    <name evidence="2" type="ORF">LSALG_LOCUS38678</name>
</gene>
<proteinExistence type="predicted"/>
<dbReference type="AlphaFoldDB" id="A0AA35ZX69"/>
<keyword evidence="1" id="KW-0472">Membrane</keyword>
<feature type="transmembrane region" description="Helical" evidence="1">
    <location>
        <begin position="80"/>
        <end position="99"/>
    </location>
</feature>
<sequence length="132" mass="15281">MIFSSRRRGEVTTMEMVNQYEPEIRSFNYHHTSTTQLYPKTNPDNFHKIYPVSVALNVPFTIFCHILTLATSTPSHPFSTLQSVTHTLLPIVPISLFALSKGFKQIVRYNPSSSRIPAPLHQRRLLLIYNHW</sequence>
<evidence type="ECO:0000313" key="2">
    <source>
        <dbReference type="EMBL" id="CAI9300003.1"/>
    </source>
</evidence>
<protein>
    <recommendedName>
        <fullName evidence="4">Transmembrane protein</fullName>
    </recommendedName>
</protein>
<evidence type="ECO:0000256" key="1">
    <source>
        <dbReference type="SAM" id="Phobius"/>
    </source>
</evidence>
<keyword evidence="1" id="KW-0812">Transmembrane</keyword>
<evidence type="ECO:0008006" key="4">
    <source>
        <dbReference type="Google" id="ProtNLM"/>
    </source>
</evidence>
<feature type="transmembrane region" description="Helical" evidence="1">
    <location>
        <begin position="49"/>
        <end position="68"/>
    </location>
</feature>
<keyword evidence="1" id="KW-1133">Transmembrane helix</keyword>
<keyword evidence="3" id="KW-1185">Reference proteome</keyword>
<accession>A0AA35ZX69</accession>